<dbReference type="InterPro" id="IPR021884">
    <property type="entry name" value="Ice-bd_prot"/>
</dbReference>
<name>A0A7S2XNX3_9STRA</name>
<evidence type="ECO:0008006" key="5">
    <source>
        <dbReference type="Google" id="ProtNLM"/>
    </source>
</evidence>
<proteinExistence type="inferred from homology"/>
<dbReference type="EMBL" id="HBHQ01015420">
    <property type="protein sequence ID" value="CAD9818478.1"/>
    <property type="molecule type" value="Transcribed_RNA"/>
</dbReference>
<dbReference type="AlphaFoldDB" id="A0A7S2XNX3"/>
<evidence type="ECO:0000256" key="1">
    <source>
        <dbReference type="ARBA" id="ARBA00005445"/>
    </source>
</evidence>
<keyword evidence="2 3" id="KW-0732">Signal</keyword>
<evidence type="ECO:0000313" key="4">
    <source>
        <dbReference type="EMBL" id="CAD9818478.1"/>
    </source>
</evidence>
<organism evidence="4">
    <name type="scientific">Attheya septentrionalis</name>
    <dbReference type="NCBI Taxonomy" id="420275"/>
    <lineage>
        <taxon>Eukaryota</taxon>
        <taxon>Sar</taxon>
        <taxon>Stramenopiles</taxon>
        <taxon>Ochrophyta</taxon>
        <taxon>Bacillariophyta</taxon>
        <taxon>Coscinodiscophyceae</taxon>
        <taxon>Chaetocerotophycidae</taxon>
        <taxon>Chaetocerotales</taxon>
        <taxon>Attheyaceae</taxon>
        <taxon>Attheya</taxon>
    </lineage>
</organism>
<accession>A0A7S2XNX3</accession>
<dbReference type="Pfam" id="PF11999">
    <property type="entry name" value="Ice_binding"/>
    <property type="match status" value="1"/>
</dbReference>
<feature type="signal peptide" evidence="3">
    <location>
        <begin position="1"/>
        <end position="26"/>
    </location>
</feature>
<protein>
    <recommendedName>
        <fullName evidence="5">Ice-binding protein</fullName>
    </recommendedName>
</protein>
<sequence length="269" mass="27630">MMFSSNAFRSVFVLAAACNAMTMTSATDPVYLGDAEDYVILAKTGISTVPSSVVKGSIGVSPIAAEAMTGFSLILDGSGDFATSAQLYDVNGTEAIEGKAYAPDYDPAIASALTTAVGFMETAYTDAAGRTNSDAARINLGGGTLGGAFGGVTTKLTSGVYTFGTGVDIAETIYFDGENNSTSVFIIQMTGNLLQAANTKVILTNGTLAKNIFWQISGNVEVGAGAEMQGILLVKTDILFKTGSKLTGRVLSQTACNLQMALIDSPPAV</sequence>
<evidence type="ECO:0000256" key="2">
    <source>
        <dbReference type="ARBA" id="ARBA00022729"/>
    </source>
</evidence>
<feature type="chain" id="PRO_5031192499" description="Ice-binding protein" evidence="3">
    <location>
        <begin position="27"/>
        <end position="269"/>
    </location>
</feature>
<reference evidence="4" key="1">
    <citation type="submission" date="2021-01" db="EMBL/GenBank/DDBJ databases">
        <authorList>
            <person name="Corre E."/>
            <person name="Pelletier E."/>
            <person name="Niang G."/>
            <person name="Scheremetjew M."/>
            <person name="Finn R."/>
            <person name="Kale V."/>
            <person name="Holt S."/>
            <person name="Cochrane G."/>
            <person name="Meng A."/>
            <person name="Brown T."/>
            <person name="Cohen L."/>
        </authorList>
    </citation>
    <scope>NUCLEOTIDE SEQUENCE</scope>
    <source>
        <strain evidence="4">CCMP2084</strain>
    </source>
</reference>
<comment type="similarity">
    <text evidence="1">Belongs to the ice-binding protein family.</text>
</comment>
<gene>
    <name evidence="4" type="ORF">ASEP1449_LOCUS10310</name>
</gene>
<evidence type="ECO:0000256" key="3">
    <source>
        <dbReference type="SAM" id="SignalP"/>
    </source>
</evidence>